<keyword evidence="2 4" id="KW-0689">Ribosomal protein</keyword>
<dbReference type="KEGG" id="ptc:phytr_12360"/>
<organism evidence="7 8">
    <name type="scientific">Candidatus Phycorickettsia trachydisci</name>
    <dbReference type="NCBI Taxonomy" id="2115978"/>
    <lineage>
        <taxon>Bacteria</taxon>
        <taxon>Pseudomonadati</taxon>
        <taxon>Pseudomonadota</taxon>
        <taxon>Alphaproteobacteria</taxon>
        <taxon>Rickettsiales</taxon>
        <taxon>Rickettsiaceae</taxon>
        <taxon>Candidatus Phycorickettsia</taxon>
    </lineage>
</organism>
<dbReference type="InterPro" id="IPR008932">
    <property type="entry name" value="Ribosomal_bL12_oligo"/>
</dbReference>
<sequence length="124" mass="12743">MADLEKIVDTLSGLKITEAAELVKLLEEKWGVSAAAPVAIAAAPAAGGAPAAEAKTSFDVVLDSFGEKKLDVIKKVKELTGLPLGEAKALVEAAPKPLKQGVKKDEAEKIKADLEAVGAKITLA</sequence>
<dbReference type="Pfam" id="PF00542">
    <property type="entry name" value="Ribosomal_L12"/>
    <property type="match status" value="1"/>
</dbReference>
<evidence type="ECO:0000259" key="5">
    <source>
        <dbReference type="Pfam" id="PF00542"/>
    </source>
</evidence>
<dbReference type="PANTHER" id="PTHR45987:SF4">
    <property type="entry name" value="LARGE RIBOSOMAL SUBUNIT PROTEIN BL12M"/>
    <property type="match status" value="1"/>
</dbReference>
<dbReference type="RefSeq" id="WP_106874974.1">
    <property type="nucleotide sequence ID" value="NZ_CP027845.1"/>
</dbReference>
<dbReference type="SUPFAM" id="SSF48300">
    <property type="entry name" value="Ribosomal protein L7/12, oligomerisation (N-terminal) domain"/>
    <property type="match status" value="1"/>
</dbReference>
<dbReference type="InterPro" id="IPR013823">
    <property type="entry name" value="Ribosomal_bL12_C"/>
</dbReference>
<dbReference type="Gene3D" id="3.30.1390.10">
    <property type="match status" value="1"/>
</dbReference>
<comment type="similarity">
    <text evidence="1 4">Belongs to the bacterial ribosomal protein bL12 family.</text>
</comment>
<name>A0A2P1PA64_9RICK</name>
<accession>A0A2P1PA64</accession>
<comment type="function">
    <text evidence="4">Forms part of the ribosomal stalk which helps the ribosome interact with GTP-bound translation factors. Is thus essential for accurate translation.</text>
</comment>
<feature type="domain" description="Large ribosomal subunit protein bL12 C-terminal" evidence="5">
    <location>
        <begin position="58"/>
        <end position="123"/>
    </location>
</feature>
<dbReference type="GO" id="GO:0005737">
    <property type="term" value="C:cytoplasm"/>
    <property type="evidence" value="ECO:0007669"/>
    <property type="project" value="UniProtKB-ARBA"/>
</dbReference>
<evidence type="ECO:0000256" key="1">
    <source>
        <dbReference type="ARBA" id="ARBA00007197"/>
    </source>
</evidence>
<dbReference type="Proteomes" id="UP000241762">
    <property type="component" value="Chromosome"/>
</dbReference>
<dbReference type="EMBL" id="CP027845">
    <property type="protein sequence ID" value="AVP88161.1"/>
    <property type="molecule type" value="Genomic_DNA"/>
</dbReference>
<dbReference type="AlphaFoldDB" id="A0A2P1PA64"/>
<comment type="subunit">
    <text evidence="4">Homodimer. Part of the ribosomal stalk of the 50S ribosomal subunit. Forms a multimeric L10(L12)X complex, where L10 forms an elongated spine to which 2 to 4 L12 dimers bind in a sequential fashion. Binds GTP-bound translation factors.</text>
</comment>
<gene>
    <name evidence="4" type="primary">rplL</name>
    <name evidence="7" type="ORF">phytr_12360</name>
</gene>
<dbReference type="GO" id="GO:0003735">
    <property type="term" value="F:structural constituent of ribosome"/>
    <property type="evidence" value="ECO:0007669"/>
    <property type="project" value="InterPro"/>
</dbReference>
<dbReference type="InterPro" id="IPR036235">
    <property type="entry name" value="Ribosomal_bL12_oligo_N_sf"/>
</dbReference>
<dbReference type="InterPro" id="IPR014719">
    <property type="entry name" value="Ribosomal_bL12_C/ClpS-like"/>
</dbReference>
<dbReference type="FunFam" id="3.30.1390.10:FF:000001">
    <property type="entry name" value="50S ribosomal protein L7/L12"/>
    <property type="match status" value="1"/>
</dbReference>
<evidence type="ECO:0000259" key="6">
    <source>
        <dbReference type="Pfam" id="PF16320"/>
    </source>
</evidence>
<dbReference type="CDD" id="cd00387">
    <property type="entry name" value="Ribosomal_L7_L12"/>
    <property type="match status" value="1"/>
</dbReference>
<dbReference type="OrthoDB" id="9811748at2"/>
<dbReference type="GO" id="GO:0003729">
    <property type="term" value="F:mRNA binding"/>
    <property type="evidence" value="ECO:0007669"/>
    <property type="project" value="TreeGrafter"/>
</dbReference>
<proteinExistence type="inferred from homology"/>
<evidence type="ECO:0000313" key="8">
    <source>
        <dbReference type="Proteomes" id="UP000241762"/>
    </source>
</evidence>
<dbReference type="SUPFAM" id="SSF54736">
    <property type="entry name" value="ClpS-like"/>
    <property type="match status" value="1"/>
</dbReference>
<dbReference type="PANTHER" id="PTHR45987">
    <property type="entry name" value="39S RIBOSOMAL PROTEIN L12"/>
    <property type="match status" value="1"/>
</dbReference>
<dbReference type="GO" id="GO:0006412">
    <property type="term" value="P:translation"/>
    <property type="evidence" value="ECO:0007669"/>
    <property type="project" value="UniProtKB-UniRule"/>
</dbReference>
<protein>
    <recommendedName>
        <fullName evidence="4">Large ribosomal subunit protein bL12</fullName>
    </recommendedName>
</protein>
<keyword evidence="8" id="KW-1185">Reference proteome</keyword>
<dbReference type="GO" id="GO:1990904">
    <property type="term" value="C:ribonucleoprotein complex"/>
    <property type="evidence" value="ECO:0007669"/>
    <property type="project" value="UniProtKB-KW"/>
</dbReference>
<evidence type="ECO:0000256" key="2">
    <source>
        <dbReference type="ARBA" id="ARBA00022980"/>
    </source>
</evidence>
<dbReference type="InterPro" id="IPR000206">
    <property type="entry name" value="Ribosomal_bL12"/>
</dbReference>
<evidence type="ECO:0000256" key="4">
    <source>
        <dbReference type="HAMAP-Rule" id="MF_00368"/>
    </source>
</evidence>
<dbReference type="GO" id="GO:0005840">
    <property type="term" value="C:ribosome"/>
    <property type="evidence" value="ECO:0007669"/>
    <property type="project" value="UniProtKB-KW"/>
</dbReference>
<dbReference type="Gene3D" id="1.20.5.710">
    <property type="entry name" value="Single helix bin"/>
    <property type="match status" value="1"/>
</dbReference>
<reference evidence="7 8" key="1">
    <citation type="submission" date="2018-03" db="EMBL/GenBank/DDBJ databases">
        <title>A gene transfer event suggests a long-term partnership between eustigmatophyte algae and a novel lineage of endosymbiotic bacteria.</title>
        <authorList>
            <person name="Yurchenko T."/>
            <person name="Sevcikova T."/>
            <person name="Pribyl P."/>
            <person name="El Karkouri K."/>
            <person name="Klimes V."/>
            <person name="Amaral R."/>
            <person name="Zbrankova V."/>
            <person name="Kim E."/>
            <person name="Raoult D."/>
            <person name="Santos L.M.A."/>
            <person name="Elias M."/>
        </authorList>
    </citation>
    <scope>NUCLEOTIDE SEQUENCE [LARGE SCALE GENOMIC DNA]</scope>
    <source>
        <strain evidence="7">CCALA 838</strain>
    </source>
</reference>
<dbReference type="HAMAP" id="MF_00368">
    <property type="entry name" value="Ribosomal_bL12"/>
    <property type="match status" value="1"/>
</dbReference>
<evidence type="ECO:0000313" key="7">
    <source>
        <dbReference type="EMBL" id="AVP88161.1"/>
    </source>
</evidence>
<feature type="domain" description="Large ribosomal subunit protein bL12 oligomerization" evidence="6">
    <location>
        <begin position="4"/>
        <end position="49"/>
    </location>
</feature>
<dbReference type="Pfam" id="PF16320">
    <property type="entry name" value="Ribosomal_L12_N"/>
    <property type="match status" value="1"/>
</dbReference>
<keyword evidence="3 4" id="KW-0687">Ribonucleoprotein</keyword>
<dbReference type="NCBIfam" id="TIGR00855">
    <property type="entry name" value="L12"/>
    <property type="match status" value="1"/>
</dbReference>
<evidence type="ECO:0000256" key="3">
    <source>
        <dbReference type="ARBA" id="ARBA00023274"/>
    </source>
</evidence>